<name>A0A3G5A6I7_9VIRU</name>
<evidence type="ECO:0000313" key="1">
    <source>
        <dbReference type="EMBL" id="AYV82642.1"/>
    </source>
</evidence>
<gene>
    <name evidence="1" type="ORF">Hyperionvirus2_10</name>
</gene>
<proteinExistence type="predicted"/>
<organism evidence="1">
    <name type="scientific">Hyperionvirus sp</name>
    <dbReference type="NCBI Taxonomy" id="2487770"/>
    <lineage>
        <taxon>Viruses</taxon>
        <taxon>Varidnaviria</taxon>
        <taxon>Bamfordvirae</taxon>
        <taxon>Nucleocytoviricota</taxon>
        <taxon>Megaviricetes</taxon>
        <taxon>Imitervirales</taxon>
        <taxon>Mimiviridae</taxon>
        <taxon>Klosneuvirinae</taxon>
    </lineage>
</organism>
<reference evidence="1" key="1">
    <citation type="submission" date="2018-10" db="EMBL/GenBank/DDBJ databases">
        <title>Hidden diversity of soil giant viruses.</title>
        <authorList>
            <person name="Schulz F."/>
            <person name="Alteio L."/>
            <person name="Goudeau D."/>
            <person name="Ryan E.M."/>
            <person name="Malmstrom R.R."/>
            <person name="Blanchard J."/>
            <person name="Woyke T."/>
        </authorList>
    </citation>
    <scope>NUCLEOTIDE SEQUENCE</scope>
    <source>
        <strain evidence="1">HYV1</strain>
    </source>
</reference>
<protein>
    <submittedName>
        <fullName evidence="1">Uncharacterized protein</fullName>
    </submittedName>
</protein>
<accession>A0A3G5A6I7</accession>
<sequence>MRDTNPIDILAEIICKYNESKAKDCKNCRSHKCDPASIKRQLLERLEENLVRTHHIGFPGSQGPIGPPGRSGVGGSLIAFSAGLASGPSGVDPTYFEMDVVLTFGSYFQTDITSASPSPELTNMAFIPSKNGTISNLQASMDLTAILPPEPPFIPLVFTFSLYSSPSTNGPAQSPNPYQTKNFNTVLNFDNPGVYTDSNLNMGSVSVKAAERIILAVKLTSGNSAEINGGAPVGVTASYVFTPS</sequence>
<dbReference type="EMBL" id="MK072384">
    <property type="protein sequence ID" value="AYV82642.1"/>
    <property type="molecule type" value="Genomic_DNA"/>
</dbReference>